<reference evidence="1" key="1">
    <citation type="submission" date="2020-02" db="EMBL/GenBank/DDBJ databases">
        <authorList>
            <person name="Meier V. D."/>
        </authorList>
    </citation>
    <scope>NUCLEOTIDE SEQUENCE</scope>
    <source>
        <strain evidence="1">AVDCRST_MAG49</strain>
    </source>
</reference>
<accession>A0A6J4V5C9</accession>
<evidence type="ECO:0000313" key="1">
    <source>
        <dbReference type="EMBL" id="CAA9569949.1"/>
    </source>
</evidence>
<gene>
    <name evidence="1" type="ORF">AVDCRST_MAG49-3494</name>
</gene>
<proteinExistence type="predicted"/>
<protein>
    <recommendedName>
        <fullName evidence="2">DUF5808 domain-containing protein</fullName>
    </recommendedName>
</protein>
<organism evidence="1">
    <name type="scientific">uncultured Thermomicrobiales bacterium</name>
    <dbReference type="NCBI Taxonomy" id="1645740"/>
    <lineage>
        <taxon>Bacteria</taxon>
        <taxon>Pseudomonadati</taxon>
        <taxon>Thermomicrobiota</taxon>
        <taxon>Thermomicrobia</taxon>
        <taxon>Thermomicrobiales</taxon>
        <taxon>environmental samples</taxon>
    </lineage>
</organism>
<name>A0A6J4V5C9_9BACT</name>
<dbReference type="AlphaFoldDB" id="A0A6J4V5C9"/>
<evidence type="ECO:0008006" key="2">
    <source>
        <dbReference type="Google" id="ProtNLM"/>
    </source>
</evidence>
<sequence>MPKTGRFLGLPYDFRPPTVARMRAGLWDPGERRVLVPKAFGWGFDVNVHALLRRIRLIPRS</sequence>
<dbReference type="EMBL" id="CADCWG010000241">
    <property type="protein sequence ID" value="CAA9569949.1"/>
    <property type="molecule type" value="Genomic_DNA"/>
</dbReference>